<dbReference type="KEGG" id="psel:GM415_14845"/>
<dbReference type="InterPro" id="IPR023312">
    <property type="entry name" value="Put_nitroreductase_C_bac"/>
</dbReference>
<keyword evidence="2" id="KW-0560">Oxidoreductase</keyword>
<proteinExistence type="inferred from homology"/>
<dbReference type="AlphaFoldDB" id="A0A6I6JER8"/>
<dbReference type="PANTHER" id="PTHR43673">
    <property type="entry name" value="NAD(P)H NITROREDUCTASE YDGI-RELATED"/>
    <property type="match status" value="1"/>
</dbReference>
<keyword evidence="5" id="KW-1185">Reference proteome</keyword>
<dbReference type="RefSeq" id="WP_158949534.1">
    <property type="nucleotide sequence ID" value="NZ_CP046400.1"/>
</dbReference>
<dbReference type="Gene3D" id="3.40.109.10">
    <property type="entry name" value="NADH Oxidase"/>
    <property type="match status" value="1"/>
</dbReference>
<evidence type="ECO:0000313" key="5">
    <source>
        <dbReference type="Proteomes" id="UP000428328"/>
    </source>
</evidence>
<evidence type="ECO:0000313" key="4">
    <source>
        <dbReference type="EMBL" id="QGY41346.1"/>
    </source>
</evidence>
<dbReference type="GO" id="GO:0016491">
    <property type="term" value="F:oxidoreductase activity"/>
    <property type="evidence" value="ECO:0007669"/>
    <property type="project" value="UniProtKB-KW"/>
</dbReference>
<dbReference type="Pfam" id="PF00881">
    <property type="entry name" value="Nitroreductase"/>
    <property type="match status" value="1"/>
</dbReference>
<gene>
    <name evidence="4" type="ORF">GM415_14845</name>
</gene>
<feature type="domain" description="Nitroreductase" evidence="3">
    <location>
        <begin position="9"/>
        <end position="150"/>
    </location>
</feature>
<name>A0A6I6JER8_9BACT</name>
<dbReference type="EMBL" id="CP046400">
    <property type="protein sequence ID" value="QGY41346.1"/>
    <property type="molecule type" value="Genomic_DNA"/>
</dbReference>
<evidence type="ECO:0000259" key="3">
    <source>
        <dbReference type="Pfam" id="PF00881"/>
    </source>
</evidence>
<organism evidence="4 5">
    <name type="scientific">Pseudodesulfovibrio cashew</name>
    <dbReference type="NCBI Taxonomy" id="2678688"/>
    <lineage>
        <taxon>Bacteria</taxon>
        <taxon>Pseudomonadati</taxon>
        <taxon>Thermodesulfobacteriota</taxon>
        <taxon>Desulfovibrionia</taxon>
        <taxon>Desulfovibrionales</taxon>
        <taxon>Desulfovibrionaceae</taxon>
    </lineage>
</organism>
<protein>
    <submittedName>
        <fullName evidence="4">Nitroreductase</fullName>
    </submittedName>
</protein>
<evidence type="ECO:0000256" key="1">
    <source>
        <dbReference type="ARBA" id="ARBA00007118"/>
    </source>
</evidence>
<dbReference type="SUPFAM" id="SSF55469">
    <property type="entry name" value="FMN-dependent nitroreductase-like"/>
    <property type="match status" value="1"/>
</dbReference>
<dbReference type="InterPro" id="IPR029479">
    <property type="entry name" value="Nitroreductase"/>
</dbReference>
<dbReference type="Gene3D" id="2.20.180.10">
    <property type="entry name" value="putative fmn-dependent nitroreductase like domains"/>
    <property type="match status" value="1"/>
</dbReference>
<dbReference type="PANTHER" id="PTHR43673:SF10">
    <property type="entry name" value="NADH DEHYDROGENASE_NAD(P)H NITROREDUCTASE XCC3605-RELATED"/>
    <property type="match status" value="1"/>
</dbReference>
<dbReference type="Proteomes" id="UP000428328">
    <property type="component" value="Chromosome"/>
</dbReference>
<accession>A0A6I6JER8</accession>
<reference evidence="4 5" key="1">
    <citation type="submission" date="2019-11" db="EMBL/GenBank/DDBJ databases">
        <authorList>
            <person name="Zheng R.K."/>
            <person name="Sun C.M."/>
        </authorList>
    </citation>
    <scope>NUCLEOTIDE SEQUENCE [LARGE SCALE GENOMIC DNA]</scope>
    <source>
        <strain evidence="4 5">SRB007</strain>
    </source>
</reference>
<evidence type="ECO:0000256" key="2">
    <source>
        <dbReference type="ARBA" id="ARBA00023002"/>
    </source>
</evidence>
<dbReference type="InterPro" id="IPR000415">
    <property type="entry name" value="Nitroreductase-like"/>
</dbReference>
<sequence>MNFKELVAKNRTRRIFDQSRPVDVADLVDMVDTVRLMPSAMNKQPLKYVVTADQDQCAEIFPLLGWAGYLKDWDGPAEGERPTAYVVILLDRDIASTPHCDHGIACQTIMLAATEKGLGGCIIGTIKRGKLAELLGLEERYEILLVLALGVPAEEVVVEPLPSDGKIEYWRTSDDKHHVPKRSVGELLVGRYPNKQD</sequence>
<comment type="similarity">
    <text evidence="1">Belongs to the nitroreductase family.</text>
</comment>
<dbReference type="CDD" id="cd02062">
    <property type="entry name" value="Nitro_FMN_reductase"/>
    <property type="match status" value="1"/>
</dbReference>